<dbReference type="Pfam" id="PF13487">
    <property type="entry name" value="HD_5"/>
    <property type="match status" value="1"/>
</dbReference>
<keyword evidence="5" id="KW-1185">Reference proteome</keyword>
<dbReference type="PROSITE" id="PS51832">
    <property type="entry name" value="HD_GYP"/>
    <property type="match status" value="1"/>
</dbReference>
<dbReference type="InterPro" id="IPR006675">
    <property type="entry name" value="HDIG_dom"/>
</dbReference>
<dbReference type="EMBL" id="MWSK01000003">
    <property type="protein sequence ID" value="OXS78438.1"/>
    <property type="molecule type" value="Genomic_DNA"/>
</dbReference>
<name>A0A1N6U5Q2_9BACI</name>
<dbReference type="Proteomes" id="UP000186385">
    <property type="component" value="Unassembled WGS sequence"/>
</dbReference>
<dbReference type="OrthoDB" id="9759601at2"/>
<dbReference type="AlphaFoldDB" id="A0A1N6U5Q2"/>
<dbReference type="RefSeq" id="WP_045851480.1">
    <property type="nucleotide sequence ID" value="NZ_FTLX01000003.1"/>
</dbReference>
<dbReference type="InterPro" id="IPR037522">
    <property type="entry name" value="HD_GYP_dom"/>
</dbReference>
<evidence type="ECO:0000313" key="4">
    <source>
        <dbReference type="Proteomes" id="UP000186385"/>
    </source>
</evidence>
<evidence type="ECO:0000313" key="3">
    <source>
        <dbReference type="EMBL" id="SIQ60857.1"/>
    </source>
</evidence>
<protein>
    <submittedName>
        <fullName evidence="3">HDIG domain-containing protein</fullName>
    </submittedName>
</protein>
<dbReference type="PANTHER" id="PTHR43155:SF2">
    <property type="entry name" value="CYCLIC DI-GMP PHOSPHODIESTERASE PA4108"/>
    <property type="match status" value="1"/>
</dbReference>
<reference evidence="2" key="3">
    <citation type="submission" date="2017-03" db="EMBL/GenBank/DDBJ databases">
        <authorList>
            <person name="Dastager S.G."/>
            <person name="Neurgaonkar P.S."/>
            <person name="Dharne M.S."/>
        </authorList>
    </citation>
    <scope>NUCLEOTIDE SEQUENCE</scope>
    <source>
        <strain evidence="2">DSM 25145</strain>
    </source>
</reference>
<reference evidence="5" key="2">
    <citation type="submission" date="2017-03" db="EMBL/GenBank/DDBJ databases">
        <title>Bacillus sp. V-88(T) DSM27956, whole genome shotgun sequencing project.</title>
        <authorList>
            <person name="Dastager S.G."/>
            <person name="Neurgaonkar P.S."/>
            <person name="Dharne M.S."/>
        </authorList>
    </citation>
    <scope>NUCLEOTIDE SEQUENCE [LARGE SCALE GENOMIC DNA]</scope>
    <source>
        <strain evidence="5">DSM 25145</strain>
    </source>
</reference>
<dbReference type="Gene3D" id="1.10.3210.10">
    <property type="entry name" value="Hypothetical protein af1432"/>
    <property type="match status" value="1"/>
</dbReference>
<sequence>MRLVAVSSIQESAVLAENVLNSNGQVLLRAGVSLTAPIVNRLQSLGISYIYIEDSRTDDIFIRPPLTEGTRREAIAVMSDAFTQVKNDLLMGSRKFNFYKMEKQFSSVVRDIISQIRDHKEAIDLLTHLYAHDDYIFTHSLNVTVYTLALSMKLKNLTPKQTEEIGLGAMLHDIGKMMIPASVLKKAAKLTNEEFDLVKKHTEFGFELLRREHGFPLTAAHCALQHHERLNGSGYPRGLKGDDIHLFGKMIGIADVYDAVTSNRVYRKAMLPHEGMEILYTGSGTEFDTAFIEMFRKAIVMYPTGLTVWLNDGRKGIVFGQNEHVSDRPIILILEEEGENLTVPYKVNMADETTAFITETDTTLSGK</sequence>
<dbReference type="PANTHER" id="PTHR43155">
    <property type="entry name" value="CYCLIC DI-GMP PHOSPHODIESTERASE PA4108-RELATED"/>
    <property type="match status" value="1"/>
</dbReference>
<proteinExistence type="predicted"/>
<dbReference type="SMART" id="SM00471">
    <property type="entry name" value="HDc"/>
    <property type="match status" value="1"/>
</dbReference>
<accession>A0A1N6U5Q2</accession>
<dbReference type="EMBL" id="FTLX01000003">
    <property type="protein sequence ID" value="SIQ60857.1"/>
    <property type="molecule type" value="Genomic_DNA"/>
</dbReference>
<dbReference type="CDD" id="cd00077">
    <property type="entry name" value="HDc"/>
    <property type="match status" value="1"/>
</dbReference>
<dbReference type="InterPro" id="IPR003607">
    <property type="entry name" value="HD/PDEase_dom"/>
</dbReference>
<evidence type="ECO:0000313" key="5">
    <source>
        <dbReference type="Proteomes" id="UP000215545"/>
    </source>
</evidence>
<reference evidence="3 4" key="1">
    <citation type="submission" date="2017-01" db="EMBL/GenBank/DDBJ databases">
        <authorList>
            <person name="Mah S.A."/>
            <person name="Swanson W.J."/>
            <person name="Moy G.W."/>
            <person name="Vacquier V.D."/>
        </authorList>
    </citation>
    <scope>NUCLEOTIDE SEQUENCE [LARGE SCALE GENOMIC DNA]</scope>
    <source>
        <strain evidence="3 4">NIO-1016</strain>
    </source>
</reference>
<dbReference type="NCBIfam" id="TIGR00277">
    <property type="entry name" value="HDIG"/>
    <property type="match status" value="1"/>
</dbReference>
<organism evidence="3 4">
    <name type="scientific">Domibacillus enclensis</name>
    <dbReference type="NCBI Taxonomy" id="1017273"/>
    <lineage>
        <taxon>Bacteria</taxon>
        <taxon>Bacillati</taxon>
        <taxon>Bacillota</taxon>
        <taxon>Bacilli</taxon>
        <taxon>Bacillales</taxon>
        <taxon>Bacillaceae</taxon>
        <taxon>Domibacillus</taxon>
    </lineage>
</organism>
<feature type="domain" description="HD-GYP" evidence="1">
    <location>
        <begin position="114"/>
        <end position="311"/>
    </location>
</feature>
<gene>
    <name evidence="2" type="ORF">B1B05_07470</name>
    <name evidence="3" type="ORF">SAMN05443094_103171</name>
</gene>
<evidence type="ECO:0000259" key="1">
    <source>
        <dbReference type="PROSITE" id="PS51832"/>
    </source>
</evidence>
<dbReference type="Proteomes" id="UP000215545">
    <property type="component" value="Unassembled WGS sequence"/>
</dbReference>
<dbReference type="SUPFAM" id="SSF109604">
    <property type="entry name" value="HD-domain/PDEase-like"/>
    <property type="match status" value="1"/>
</dbReference>
<dbReference type="STRING" id="1017273.SAMN05443094_103171"/>
<evidence type="ECO:0000313" key="2">
    <source>
        <dbReference type="EMBL" id="OXS78438.1"/>
    </source>
</evidence>